<gene>
    <name evidence="1" type="ORF">Lqui_0431</name>
</gene>
<protein>
    <recommendedName>
        <fullName evidence="3">FlaG protein</fullName>
    </recommendedName>
</protein>
<dbReference type="InterPro" id="IPR005186">
    <property type="entry name" value="FlaG"/>
</dbReference>
<dbReference type="EMBL" id="LNYS01000006">
    <property type="protein sequence ID" value="KTD51587.1"/>
    <property type="molecule type" value="Genomic_DNA"/>
</dbReference>
<dbReference type="InterPro" id="IPR035924">
    <property type="entry name" value="FlaG-like_sf"/>
</dbReference>
<comment type="caution">
    <text evidence="1">The sequence shown here is derived from an EMBL/GenBank/DDBJ whole genome shotgun (WGS) entry which is preliminary data.</text>
</comment>
<proteinExistence type="predicted"/>
<evidence type="ECO:0000313" key="1">
    <source>
        <dbReference type="EMBL" id="KTD51587.1"/>
    </source>
</evidence>
<sequence length="92" mass="10073">MKIESNNIKSNSLEQESIGIHENIKVGSQPFSSSPLSSAQSKQAIDKATGVLQTIVTEKLSDKVIRKMPPDEYLKLLSLVDEMISGSIDKKV</sequence>
<dbReference type="Pfam" id="PF03646">
    <property type="entry name" value="FlaG"/>
    <property type="match status" value="1"/>
</dbReference>
<dbReference type="AlphaFoldDB" id="A0A0W0Y500"/>
<reference evidence="1 2" key="1">
    <citation type="submission" date="2015-11" db="EMBL/GenBank/DDBJ databases">
        <title>Genomic analysis of 38 Legionella species identifies large and diverse effector repertoires.</title>
        <authorList>
            <person name="Burstein D."/>
            <person name="Amaro F."/>
            <person name="Zusman T."/>
            <person name="Lifshitz Z."/>
            <person name="Cohen O."/>
            <person name="Gilbert J.A."/>
            <person name="Pupko T."/>
            <person name="Shuman H.A."/>
            <person name="Segal G."/>
        </authorList>
    </citation>
    <scope>NUCLEOTIDE SEQUENCE [LARGE SCALE GENOMIC DNA]</scope>
    <source>
        <strain evidence="1 2">CDC#1442-AUS-E</strain>
    </source>
</reference>
<dbReference type="Proteomes" id="UP000054618">
    <property type="component" value="Unassembled WGS sequence"/>
</dbReference>
<dbReference type="RefSeq" id="WP_058506556.1">
    <property type="nucleotide sequence ID" value="NZ_CAAAIK010000002.1"/>
</dbReference>
<keyword evidence="2" id="KW-1185">Reference proteome</keyword>
<evidence type="ECO:0000313" key="2">
    <source>
        <dbReference type="Proteomes" id="UP000054618"/>
    </source>
</evidence>
<dbReference type="Gene3D" id="3.30.160.170">
    <property type="entry name" value="FlaG-like"/>
    <property type="match status" value="1"/>
</dbReference>
<name>A0A0W0Y500_9GAMM</name>
<dbReference type="STRING" id="45073.Lqui_0431"/>
<dbReference type="SUPFAM" id="SSF160214">
    <property type="entry name" value="FlaG-like"/>
    <property type="match status" value="1"/>
</dbReference>
<accession>A0A0W0Y500</accession>
<organism evidence="1 2">
    <name type="scientific">Legionella quinlivanii</name>
    <dbReference type="NCBI Taxonomy" id="45073"/>
    <lineage>
        <taxon>Bacteria</taxon>
        <taxon>Pseudomonadati</taxon>
        <taxon>Pseudomonadota</taxon>
        <taxon>Gammaproteobacteria</taxon>
        <taxon>Legionellales</taxon>
        <taxon>Legionellaceae</taxon>
        <taxon>Legionella</taxon>
    </lineage>
</organism>
<dbReference type="PATRIC" id="fig|45073.5.peg.459"/>
<evidence type="ECO:0008006" key="3">
    <source>
        <dbReference type="Google" id="ProtNLM"/>
    </source>
</evidence>
<dbReference type="OrthoDB" id="5643171at2"/>